<feature type="transmembrane region" description="Helical" evidence="5">
    <location>
        <begin position="189"/>
        <end position="213"/>
    </location>
</feature>
<organism evidence="7 8">
    <name type="scientific">Cereibacter changlensis JA139</name>
    <dbReference type="NCBI Taxonomy" id="1188249"/>
    <lineage>
        <taxon>Bacteria</taxon>
        <taxon>Pseudomonadati</taxon>
        <taxon>Pseudomonadota</taxon>
        <taxon>Alphaproteobacteria</taxon>
        <taxon>Rhodobacterales</taxon>
        <taxon>Paracoccaceae</taxon>
        <taxon>Cereibacter</taxon>
    </lineage>
</organism>
<dbReference type="RefSeq" id="WP_107662867.1">
    <property type="nucleotide sequence ID" value="NZ_PZKG01000015.1"/>
</dbReference>
<feature type="transmembrane region" description="Helical" evidence="5">
    <location>
        <begin position="123"/>
        <end position="143"/>
    </location>
</feature>
<name>A0A2T4JXX6_9RHOB</name>
<dbReference type="GO" id="GO:0016020">
    <property type="term" value="C:membrane"/>
    <property type="evidence" value="ECO:0007669"/>
    <property type="project" value="UniProtKB-SubCell"/>
</dbReference>
<dbReference type="InterPro" id="IPR036259">
    <property type="entry name" value="MFS_trans_sf"/>
</dbReference>
<dbReference type="InterPro" id="IPR020846">
    <property type="entry name" value="MFS_dom"/>
</dbReference>
<dbReference type="PROSITE" id="PS50850">
    <property type="entry name" value="MFS"/>
    <property type="match status" value="1"/>
</dbReference>
<evidence type="ECO:0000313" key="8">
    <source>
        <dbReference type="Proteomes" id="UP000241010"/>
    </source>
</evidence>
<dbReference type="GO" id="GO:0022857">
    <property type="term" value="F:transmembrane transporter activity"/>
    <property type="evidence" value="ECO:0007669"/>
    <property type="project" value="InterPro"/>
</dbReference>
<feature type="transmembrane region" description="Helical" evidence="5">
    <location>
        <begin position="256"/>
        <end position="273"/>
    </location>
</feature>
<keyword evidence="2 5" id="KW-0812">Transmembrane</keyword>
<dbReference type="CDD" id="cd17393">
    <property type="entry name" value="MFS_MosC_like"/>
    <property type="match status" value="1"/>
</dbReference>
<feature type="transmembrane region" description="Helical" evidence="5">
    <location>
        <begin position="311"/>
        <end position="333"/>
    </location>
</feature>
<dbReference type="SUPFAM" id="SSF103473">
    <property type="entry name" value="MFS general substrate transporter"/>
    <property type="match status" value="1"/>
</dbReference>
<dbReference type="PANTHER" id="PTHR23514">
    <property type="entry name" value="BYPASS OF STOP CODON PROTEIN 6"/>
    <property type="match status" value="1"/>
</dbReference>
<dbReference type="Gene3D" id="1.20.1250.20">
    <property type="entry name" value="MFS general substrate transporter like domains"/>
    <property type="match status" value="2"/>
</dbReference>
<keyword evidence="4 5" id="KW-0472">Membrane</keyword>
<protein>
    <submittedName>
        <fullName evidence="7">MFS transporter</fullName>
    </submittedName>
</protein>
<dbReference type="EMBL" id="PZKG01000015">
    <property type="protein sequence ID" value="PTE22764.1"/>
    <property type="molecule type" value="Genomic_DNA"/>
</dbReference>
<accession>A0A2T4JXX6</accession>
<keyword evidence="8" id="KW-1185">Reference proteome</keyword>
<dbReference type="OrthoDB" id="9810941at2"/>
<feature type="transmembrane region" description="Helical" evidence="5">
    <location>
        <begin position="219"/>
        <end position="244"/>
    </location>
</feature>
<reference evidence="7 8" key="1">
    <citation type="submission" date="2018-03" db="EMBL/GenBank/DDBJ databases">
        <title>Cereibacter changlensis.</title>
        <authorList>
            <person name="Meyer T.E."/>
            <person name="Miller S."/>
            <person name="Lodha T."/>
            <person name="Gandham S."/>
            <person name="Chintalapati S."/>
            <person name="Chintalapati V.R."/>
        </authorList>
    </citation>
    <scope>NUCLEOTIDE SEQUENCE [LARGE SCALE GENOMIC DNA]</scope>
    <source>
        <strain evidence="7 8">JA139</strain>
    </source>
</reference>
<proteinExistence type="predicted"/>
<dbReference type="InterPro" id="IPR051788">
    <property type="entry name" value="MFS_Transporter"/>
</dbReference>
<evidence type="ECO:0000313" key="7">
    <source>
        <dbReference type="EMBL" id="PTE22764.1"/>
    </source>
</evidence>
<feature type="transmembrane region" description="Helical" evidence="5">
    <location>
        <begin position="28"/>
        <end position="48"/>
    </location>
</feature>
<evidence type="ECO:0000256" key="3">
    <source>
        <dbReference type="ARBA" id="ARBA00022989"/>
    </source>
</evidence>
<feature type="domain" description="Major facilitator superfamily (MFS) profile" evidence="6">
    <location>
        <begin position="1"/>
        <end position="364"/>
    </location>
</feature>
<evidence type="ECO:0000256" key="1">
    <source>
        <dbReference type="ARBA" id="ARBA00004141"/>
    </source>
</evidence>
<feature type="transmembrane region" description="Helical" evidence="5">
    <location>
        <begin position="279"/>
        <end position="299"/>
    </location>
</feature>
<dbReference type="Pfam" id="PF07690">
    <property type="entry name" value="MFS_1"/>
    <property type="match status" value="1"/>
</dbReference>
<feature type="transmembrane region" description="Helical" evidence="5">
    <location>
        <begin position="60"/>
        <end position="78"/>
    </location>
</feature>
<dbReference type="Proteomes" id="UP000241010">
    <property type="component" value="Unassembled WGS sequence"/>
</dbReference>
<evidence type="ECO:0000256" key="2">
    <source>
        <dbReference type="ARBA" id="ARBA00022692"/>
    </source>
</evidence>
<evidence type="ECO:0000256" key="5">
    <source>
        <dbReference type="SAM" id="Phobius"/>
    </source>
</evidence>
<comment type="subcellular location">
    <subcellularLocation>
        <location evidence="1">Membrane</location>
        <topology evidence="1">Multi-pass membrane protein</topology>
    </subcellularLocation>
</comment>
<feature type="transmembrane region" description="Helical" evidence="5">
    <location>
        <begin position="84"/>
        <end position="102"/>
    </location>
</feature>
<dbReference type="AlphaFoldDB" id="A0A2T4JXX6"/>
<dbReference type="PANTHER" id="PTHR23514:SF13">
    <property type="entry name" value="INNER MEMBRANE PROTEIN YBJJ"/>
    <property type="match status" value="1"/>
</dbReference>
<dbReference type="InterPro" id="IPR011701">
    <property type="entry name" value="MFS"/>
</dbReference>
<evidence type="ECO:0000259" key="6">
    <source>
        <dbReference type="PROSITE" id="PS50850"/>
    </source>
</evidence>
<evidence type="ECO:0000256" key="4">
    <source>
        <dbReference type="ARBA" id="ARBA00023136"/>
    </source>
</evidence>
<feature type="transmembrane region" description="Helical" evidence="5">
    <location>
        <begin position="339"/>
        <end position="359"/>
    </location>
</feature>
<sequence length="369" mass="37668">MFFSNGLVMGGWAPQIPLLLPRHQISEAVLGLLILMLGVGAVGAMALSGGLTARYGSRRVVSVFGILASFTLAGVVFAPNLTVLSVAMVAMGAFIGIMDVAMNANAVEVERRLGRAIMSSSHGFWSLGGFLGGGLGGLLIAGWGSRPQALVISLVALAIVLAAMRHLISETPAVQAGKQRRSHFPRDASVYLLGAMALFCMVPEGAVLDWAALYVSKELGGSVATSGLAFGFFSGAMALMRFLGDAVRNRFGAVRTLRVSGMIAATGLLGASLAPGELTAVACFAFAGLGIANMVPIAFSAAGNHPGLPPGVGISTVAMMGYMGILVAPSTIGFVAEHIGFRVTYAALAVLLLLVVASAKRAAAADYAG</sequence>
<keyword evidence="3 5" id="KW-1133">Transmembrane helix</keyword>
<gene>
    <name evidence="7" type="ORF">C5F48_05280</name>
</gene>
<comment type="caution">
    <text evidence="7">The sequence shown here is derived from an EMBL/GenBank/DDBJ whole genome shotgun (WGS) entry which is preliminary data.</text>
</comment>
<feature type="transmembrane region" description="Helical" evidence="5">
    <location>
        <begin position="149"/>
        <end position="168"/>
    </location>
</feature>